<sequence>MLLSPTVASVSGSMRYGRPPCDVRHVHDVAAWVEFIGLGQYRTKFVHHSVDGKLLLALGEAELVRDLRVLPLGHRRGLLGAIAELKEAAAEMEEQRAKKGLPPGVAPEPKNEKERPHAALTLRQLVRTLRLAHSCYYKLLKPVQLEPLATVLTAAAAATAPTAPTATAAAEGAGGGGGGGAEGGAGGQRGARQAGARTPLDHAAVLEGVRVVLTAAMDAGEVASIHGHYRPDAGHLVVLDGLLTEGEREELLAWLTAPGHDHAGPPPEDKWEMACVDREGDRATWGLQPQLLAALRDAPPPPVLALQTRLAALYPEYDICHMPADQISESGGGGGGDSEEEGAADLSSFVGNAVMAGDSCAWHVDADPSTIPPYSPWVHNFGFTAASAAAQRGIAAGRNVKGMQRAGLDVVRRRVPLLLLARLLLLLLPLLLLLLLAVPAAAAAITAATTTAATLVVASSGAAPAGAAGAARVERRNADDRQQQLRRPPHAGVEPLPERGSSQLRWKAVCKAAHGGGEGRLMQ</sequence>
<dbReference type="PANTHER" id="PTHR35169:SF1">
    <property type="entry name" value="PROLYL 4-HYDROXYLASE ALPHA SUBUNIT FE(2+) 2OG DIOXYGENASE DOMAIN-CONTAINING PROTEIN"/>
    <property type="match status" value="1"/>
</dbReference>
<dbReference type="EMBL" id="PGGS01000145">
    <property type="protein sequence ID" value="PNH08092.1"/>
    <property type="molecule type" value="Genomic_DNA"/>
</dbReference>
<dbReference type="Gene3D" id="1.10.150.50">
    <property type="entry name" value="Transcription Factor, Ets-1"/>
    <property type="match status" value="1"/>
</dbReference>
<comment type="caution">
    <text evidence="4">The sequence shown here is derived from an EMBL/GenBank/DDBJ whole genome shotgun (WGS) entry which is preliminary data.</text>
</comment>
<proteinExistence type="predicted"/>
<dbReference type="SUPFAM" id="SSF47769">
    <property type="entry name" value="SAM/Pointed domain"/>
    <property type="match status" value="1"/>
</dbReference>
<evidence type="ECO:0000256" key="1">
    <source>
        <dbReference type="SAM" id="MobiDB-lite"/>
    </source>
</evidence>
<evidence type="ECO:0000313" key="5">
    <source>
        <dbReference type="Proteomes" id="UP000236333"/>
    </source>
</evidence>
<feature type="region of interest" description="Disordered" evidence="1">
    <location>
        <begin position="93"/>
        <end position="117"/>
    </location>
</feature>
<dbReference type="Proteomes" id="UP000236333">
    <property type="component" value="Unassembled WGS sequence"/>
</dbReference>
<feature type="region of interest" description="Disordered" evidence="1">
    <location>
        <begin position="167"/>
        <end position="195"/>
    </location>
</feature>
<feature type="compositionally biased region" description="Basic and acidic residues" evidence="1">
    <location>
        <begin position="472"/>
        <end position="483"/>
    </location>
</feature>
<protein>
    <recommendedName>
        <fullName evidence="3">SAM domain-containing protein</fullName>
    </recommendedName>
</protein>
<organism evidence="4 5">
    <name type="scientific">Tetrabaena socialis</name>
    <dbReference type="NCBI Taxonomy" id="47790"/>
    <lineage>
        <taxon>Eukaryota</taxon>
        <taxon>Viridiplantae</taxon>
        <taxon>Chlorophyta</taxon>
        <taxon>core chlorophytes</taxon>
        <taxon>Chlorophyceae</taxon>
        <taxon>CS clade</taxon>
        <taxon>Chlamydomonadales</taxon>
        <taxon>Tetrabaenaceae</taxon>
        <taxon>Tetrabaena</taxon>
    </lineage>
</organism>
<dbReference type="PANTHER" id="PTHR35169">
    <property type="entry name" value="FE2OG DIOXYGENASE DOMAIN-CONTAINING PROTEIN"/>
    <property type="match status" value="1"/>
</dbReference>
<name>A0A2J8A6D4_9CHLO</name>
<feature type="compositionally biased region" description="Gly residues" evidence="1">
    <location>
        <begin position="172"/>
        <end position="189"/>
    </location>
</feature>
<evidence type="ECO:0000259" key="3">
    <source>
        <dbReference type="PROSITE" id="PS50105"/>
    </source>
</evidence>
<feature type="region of interest" description="Disordered" evidence="1">
    <location>
        <begin position="468"/>
        <end position="502"/>
    </location>
</feature>
<evidence type="ECO:0000256" key="2">
    <source>
        <dbReference type="SAM" id="Phobius"/>
    </source>
</evidence>
<feature type="transmembrane region" description="Helical" evidence="2">
    <location>
        <begin position="423"/>
        <end position="445"/>
    </location>
</feature>
<dbReference type="InterPro" id="IPR001660">
    <property type="entry name" value="SAM"/>
</dbReference>
<keyword evidence="5" id="KW-1185">Reference proteome</keyword>
<accession>A0A2J8A6D4</accession>
<keyword evidence="2" id="KW-0812">Transmembrane</keyword>
<feature type="domain" description="SAM" evidence="3">
    <location>
        <begin position="24"/>
        <end position="88"/>
    </location>
</feature>
<dbReference type="OrthoDB" id="5952526at2759"/>
<evidence type="ECO:0000313" key="4">
    <source>
        <dbReference type="EMBL" id="PNH08092.1"/>
    </source>
</evidence>
<dbReference type="InterPro" id="IPR013761">
    <property type="entry name" value="SAM/pointed_sf"/>
</dbReference>
<keyword evidence="2" id="KW-0472">Membrane</keyword>
<dbReference type="SMART" id="SM00454">
    <property type="entry name" value="SAM"/>
    <property type="match status" value="1"/>
</dbReference>
<gene>
    <name evidence="4" type="ORF">TSOC_005387</name>
</gene>
<dbReference type="Pfam" id="PF00536">
    <property type="entry name" value="SAM_1"/>
    <property type="match status" value="1"/>
</dbReference>
<keyword evidence="2" id="KW-1133">Transmembrane helix</keyword>
<dbReference type="AlphaFoldDB" id="A0A2J8A6D4"/>
<dbReference type="PROSITE" id="PS50105">
    <property type="entry name" value="SAM_DOMAIN"/>
    <property type="match status" value="1"/>
</dbReference>
<reference evidence="4 5" key="1">
    <citation type="journal article" date="2017" name="Mol. Biol. Evol.">
        <title>The 4-celled Tetrabaena socialis nuclear genome reveals the essential components for genetic control of cell number at the origin of multicellularity in the volvocine lineage.</title>
        <authorList>
            <person name="Featherston J."/>
            <person name="Arakaki Y."/>
            <person name="Hanschen E.R."/>
            <person name="Ferris P.J."/>
            <person name="Michod R.E."/>
            <person name="Olson B.J.S.C."/>
            <person name="Nozaki H."/>
            <person name="Durand P.M."/>
        </authorList>
    </citation>
    <scope>NUCLEOTIDE SEQUENCE [LARGE SCALE GENOMIC DNA]</scope>
    <source>
        <strain evidence="4 5">NIES-571</strain>
    </source>
</reference>